<feature type="active site" description="Proton donor 2" evidence="5">
    <location>
        <position position="534"/>
    </location>
</feature>
<feature type="binding site" evidence="9">
    <location>
        <position position="432"/>
    </location>
    <ligand>
        <name>Zn(2+)</name>
        <dbReference type="ChEBI" id="CHEBI:29105"/>
        <label>2</label>
        <note>catalytic</note>
    </ligand>
</feature>
<feature type="binding site" evidence="7">
    <location>
        <position position="404"/>
    </location>
    <ligand>
        <name>Zn(2+)</name>
        <dbReference type="ChEBI" id="CHEBI:29105"/>
        <label>1</label>
        <note>catalytic</note>
    </ligand>
</feature>
<feature type="active site" description="Proton donor 1" evidence="4">
    <location>
        <position position="534"/>
    </location>
</feature>
<dbReference type="GO" id="GO:0008241">
    <property type="term" value="F:peptidyl-dipeptidase activity"/>
    <property type="evidence" value="ECO:0007669"/>
    <property type="project" value="InterPro"/>
</dbReference>
<comment type="caution">
    <text evidence="10">The sequence shown here is derived from an EMBL/GenBank/DDBJ whole genome shotgun (WGS) entry which is preliminary data.</text>
</comment>
<dbReference type="AlphaFoldDB" id="A0A918PU12"/>
<reference evidence="10" key="2">
    <citation type="submission" date="2020-09" db="EMBL/GenBank/DDBJ databases">
        <authorList>
            <person name="Sun Q."/>
            <person name="Kim S."/>
        </authorList>
    </citation>
    <scope>NUCLEOTIDE SEQUENCE</scope>
    <source>
        <strain evidence="10">KCTC 32296</strain>
    </source>
</reference>
<dbReference type="InterPro" id="IPR001548">
    <property type="entry name" value="Peptidase_M2"/>
</dbReference>
<feature type="binding site" evidence="7">
    <location>
        <position position="408"/>
    </location>
    <ligand>
        <name>Zn(2+)</name>
        <dbReference type="ChEBI" id="CHEBI:29105"/>
        <label>1</label>
        <note>catalytic</note>
    </ligand>
</feature>
<feature type="binding site" evidence="9">
    <location>
        <position position="408"/>
    </location>
    <ligand>
        <name>Zn(2+)</name>
        <dbReference type="ChEBI" id="CHEBI:29105"/>
        <label>2</label>
        <note>catalytic</note>
    </ligand>
</feature>
<keyword evidence="3" id="KW-0325">Glycoprotein</keyword>
<evidence type="ECO:0000256" key="6">
    <source>
        <dbReference type="PIRSR" id="PIRSR601548-2"/>
    </source>
</evidence>
<feature type="active site" description="Proton acceptor 1" evidence="4">
    <location>
        <position position="405"/>
    </location>
</feature>
<dbReference type="PROSITE" id="PS52011">
    <property type="entry name" value="PEPTIDASE_M2"/>
    <property type="match status" value="1"/>
</dbReference>
<keyword evidence="7" id="KW-0479">Metal-binding</keyword>
<dbReference type="GO" id="GO:0016020">
    <property type="term" value="C:membrane"/>
    <property type="evidence" value="ECO:0007669"/>
    <property type="project" value="InterPro"/>
</dbReference>
<evidence type="ECO:0000313" key="11">
    <source>
        <dbReference type="Proteomes" id="UP000662572"/>
    </source>
</evidence>
<dbReference type="GO" id="GO:0008237">
    <property type="term" value="F:metallopeptidase activity"/>
    <property type="evidence" value="ECO:0007669"/>
    <property type="project" value="InterPro"/>
</dbReference>
<dbReference type="SUPFAM" id="SSF55486">
    <property type="entry name" value="Metalloproteases ('zincins'), catalytic domain"/>
    <property type="match status" value="1"/>
</dbReference>
<accession>A0A918PU12</accession>
<keyword evidence="7" id="KW-0862">Zinc</keyword>
<feature type="disulfide bond" evidence="8">
    <location>
        <begin position="559"/>
        <end position="571"/>
    </location>
</feature>
<evidence type="ECO:0000256" key="7">
    <source>
        <dbReference type="PIRSR" id="PIRSR601548-3"/>
    </source>
</evidence>
<dbReference type="Proteomes" id="UP000662572">
    <property type="component" value="Unassembled WGS sequence"/>
</dbReference>
<feature type="active site" description="Proton acceptor 2" evidence="5">
    <location>
        <position position="405"/>
    </location>
</feature>
<feature type="binding site" evidence="6">
    <location>
        <position position="543"/>
    </location>
    <ligand>
        <name>chloride</name>
        <dbReference type="ChEBI" id="CHEBI:17996"/>
        <label>1</label>
    </ligand>
</feature>
<dbReference type="PRINTS" id="PR00791">
    <property type="entry name" value="PEPDIPTASEA"/>
</dbReference>
<feature type="binding site" evidence="9">
    <location>
        <position position="404"/>
    </location>
    <ligand>
        <name>Zn(2+)</name>
        <dbReference type="ChEBI" id="CHEBI:29105"/>
        <label>2</label>
        <note>catalytic</note>
    </ligand>
</feature>
<organism evidence="10 11">
    <name type="scientific">Asticcacaulis endophyticus</name>
    <dbReference type="NCBI Taxonomy" id="1395890"/>
    <lineage>
        <taxon>Bacteria</taxon>
        <taxon>Pseudomonadati</taxon>
        <taxon>Pseudomonadota</taxon>
        <taxon>Alphaproteobacteria</taxon>
        <taxon>Caulobacterales</taxon>
        <taxon>Caulobacteraceae</taxon>
        <taxon>Asticcacaulis</taxon>
    </lineage>
</organism>
<feature type="binding site" evidence="7">
    <location>
        <position position="432"/>
    </location>
    <ligand>
        <name>Zn(2+)</name>
        <dbReference type="ChEBI" id="CHEBI:29105"/>
        <label>1</label>
        <note>catalytic</note>
    </ligand>
</feature>
<sequence>MPFPVPVLFQGEGFMIIKRLMLSAAMVAILSGCATTSSVEPTAPPMATAPEAPVMATKPTPAEAKAFVDAAETKLSEMSEYAARVQWLRATYINFDSMWLESKVNGEFTEQTVTFAMEAAKYDGVDVDPVTARKLKLLKLALSLPAADRPGAADELAKLSTKLDSVYSTGKFSYNTKTYTLNDASEVMARSRNPAELRAMFEGWRTVSPAMKADYTKLIELSNEGAKGLGFSDAGAMWRSGYDMEPDAFAAETDRLWAQVEPFYENLHCYVRTKLNEKYGDAVQPKNGPIRADLLGNMWAQDWANIYDIAAPKTGNYKPAYNLDALLKAKKYDEVKMVKTGEGFYTSLGLAPLPQTFWERSMIVRPKDREVVCHASAWDLDNADDIRIKMCTLVNGEDLYTVHHELGHNYYQRAYKNQPFLFKNGANDGFHEAIGDFVGLSSVTPTYLNQIGLLDKVPPQTGEDIPYLLKMAMQKIAFMPFGLLVDRWRWEVYSGQITPAQYNDRWWALVKKYQGLTPPGARPVAAFDPGSKYHVAASVPYTRYFLAHVYQFQFQKAACDQIGFKGPLYRCSIYGEKAVGEKFNKMMEMGQSKPWPDALEAFTGTRQTDASAVTEYFAPLNTWLIQQNKGQKCGWEA</sequence>
<evidence type="ECO:0000256" key="8">
    <source>
        <dbReference type="PIRSR" id="PIRSR601548-4"/>
    </source>
</evidence>
<keyword evidence="1" id="KW-0732">Signal</keyword>
<evidence type="ECO:0000313" key="10">
    <source>
        <dbReference type="EMBL" id="GGZ22775.1"/>
    </source>
</evidence>
<keyword evidence="2 8" id="KW-1015">Disulfide bond</keyword>
<evidence type="ECO:0000256" key="9">
    <source>
        <dbReference type="PIRSR" id="PIRSR601548-8"/>
    </source>
</evidence>
<evidence type="ECO:0000256" key="4">
    <source>
        <dbReference type="PIRSR" id="PIRSR601548-1"/>
    </source>
</evidence>
<evidence type="ECO:0000256" key="2">
    <source>
        <dbReference type="ARBA" id="ARBA00023157"/>
    </source>
</evidence>
<feature type="disulfide bond" evidence="8">
    <location>
        <begin position="373"/>
        <end position="391"/>
    </location>
</feature>
<gene>
    <name evidence="10" type="ORF">GCM10011273_04540</name>
</gene>
<dbReference type="GO" id="GO:0006508">
    <property type="term" value="P:proteolysis"/>
    <property type="evidence" value="ECO:0007669"/>
    <property type="project" value="InterPro"/>
</dbReference>
<dbReference type="PANTHER" id="PTHR10514">
    <property type="entry name" value="ANGIOTENSIN-CONVERTING ENZYME"/>
    <property type="match status" value="1"/>
</dbReference>
<dbReference type="PANTHER" id="PTHR10514:SF27">
    <property type="entry name" value="ANGIOTENSIN-CONVERTING ENZYME"/>
    <property type="match status" value="1"/>
</dbReference>
<evidence type="ECO:0000256" key="3">
    <source>
        <dbReference type="ARBA" id="ARBA00023180"/>
    </source>
</evidence>
<dbReference type="Gene3D" id="1.10.1370.30">
    <property type="match status" value="2"/>
</dbReference>
<protein>
    <submittedName>
        <fullName evidence="10">Peptidase M2</fullName>
    </submittedName>
</protein>
<name>A0A918PU12_9CAUL</name>
<dbReference type="Pfam" id="PF01401">
    <property type="entry name" value="Peptidase_M2"/>
    <property type="match status" value="1"/>
</dbReference>
<reference evidence="10" key="1">
    <citation type="journal article" date="2014" name="Int. J. Syst. Evol. Microbiol.">
        <title>Complete genome sequence of Corynebacterium casei LMG S-19264T (=DSM 44701T), isolated from a smear-ripened cheese.</title>
        <authorList>
            <consortium name="US DOE Joint Genome Institute (JGI-PGF)"/>
            <person name="Walter F."/>
            <person name="Albersmeier A."/>
            <person name="Kalinowski J."/>
            <person name="Ruckert C."/>
        </authorList>
    </citation>
    <scope>NUCLEOTIDE SEQUENCE</scope>
    <source>
        <strain evidence="10">KCTC 32296</strain>
    </source>
</reference>
<proteinExistence type="predicted"/>
<evidence type="ECO:0000256" key="5">
    <source>
        <dbReference type="PIRSR" id="PIRSR601548-11"/>
    </source>
</evidence>
<keyword evidence="11" id="KW-1185">Reference proteome</keyword>
<dbReference type="EMBL" id="BMZB01000001">
    <property type="protein sequence ID" value="GGZ22775.1"/>
    <property type="molecule type" value="Genomic_DNA"/>
</dbReference>
<feature type="binding site" evidence="6">
    <location>
        <position position="242"/>
    </location>
    <ligand>
        <name>chloride</name>
        <dbReference type="ChEBI" id="CHEBI:17996"/>
        <label>1</label>
    </ligand>
</feature>
<evidence type="ECO:0000256" key="1">
    <source>
        <dbReference type="ARBA" id="ARBA00022729"/>
    </source>
</evidence>
<dbReference type="CDD" id="cd06461">
    <property type="entry name" value="M2_ACE"/>
    <property type="match status" value="1"/>
</dbReference>